<comment type="caution">
    <text evidence="1">The sequence shown here is derived from an EMBL/GenBank/DDBJ whole genome shotgun (WGS) entry which is preliminary data.</text>
</comment>
<protein>
    <submittedName>
        <fullName evidence="1">Glycosyltransferase WbuB</fullName>
    </submittedName>
</protein>
<dbReference type="PANTHER" id="PTHR45947:SF3">
    <property type="entry name" value="SULFOQUINOVOSYL TRANSFERASE SQD2"/>
    <property type="match status" value="1"/>
</dbReference>
<sequence>MKIWLVSIFEQTPVDKVFSTRFLSIASEAISRGHEVTFWGSTFKHNTKVQRYPETTVIDYEKNYRLHFVKSIGYKKNISLKRLFSHALLGKKIINEMTKAERPDVILLAFPPISVAYEVTTWANKNQIPIVMDIIDPWPTLFEHAMPNWLKPLNGLMFYMPRRRVRDSLKKVTMLTSISQQYLDWSVQFHNVTRKERLYPAADFDAIRTHIINAAPLDLPKKKLNIIYAGSLASSYDINTILSAAHVLSSDSQIHFYVAGAGPQENKILDYTKHHTNLTFLGRLAKDVLLQYYAHCQLGMTQHIKGATQSVTYKIFDLLSAGLPILNSLESEMREIILNNKVGLHNVPGDVTGLVNNILRFRENPDMLQEYVDNSLKIALKVGNSKVIYKRFVDLLEEQWR</sequence>
<accession>A0A401U712</accession>
<dbReference type="GO" id="GO:0016757">
    <property type="term" value="F:glycosyltransferase activity"/>
    <property type="evidence" value="ECO:0007669"/>
    <property type="project" value="TreeGrafter"/>
</dbReference>
<evidence type="ECO:0000313" key="2">
    <source>
        <dbReference type="Proteomes" id="UP000288227"/>
    </source>
</evidence>
<dbReference type="AlphaFoldDB" id="A0A401U712"/>
<keyword evidence="1" id="KW-0808">Transferase</keyword>
<reference evidence="1 2" key="1">
    <citation type="submission" date="2018-11" db="EMBL/GenBank/DDBJ databases">
        <title>Chryseotalea sanarue gen. nov., sp., nov., a member of the family Cytophagaceae, isolated from a brackish lake in Hamamatsu Japan.</title>
        <authorList>
            <person name="Maejima Y."/>
            <person name="Iino T."/>
            <person name="Muraguchi Y."/>
            <person name="Fukuda K."/>
            <person name="Ohkuma M."/>
            <person name="Moriuchi R."/>
            <person name="Dohra H."/>
            <person name="Kimbara K."/>
            <person name="Shintani M."/>
        </authorList>
    </citation>
    <scope>NUCLEOTIDE SEQUENCE [LARGE SCALE GENOMIC DNA]</scope>
    <source>
        <strain evidence="1 2">Ys</strain>
    </source>
</reference>
<gene>
    <name evidence="1" type="ORF">SanaruYs_08110</name>
</gene>
<dbReference type="Proteomes" id="UP000288227">
    <property type="component" value="Unassembled WGS sequence"/>
</dbReference>
<dbReference type="InterPro" id="IPR050194">
    <property type="entry name" value="Glycosyltransferase_grp1"/>
</dbReference>
<dbReference type="Gene3D" id="3.40.50.2000">
    <property type="entry name" value="Glycogen Phosphorylase B"/>
    <property type="match status" value="2"/>
</dbReference>
<proteinExistence type="predicted"/>
<dbReference type="PANTHER" id="PTHR45947">
    <property type="entry name" value="SULFOQUINOVOSYL TRANSFERASE SQD2"/>
    <property type="match status" value="1"/>
</dbReference>
<name>A0A401U712_9BACT</name>
<dbReference type="Pfam" id="PF13692">
    <property type="entry name" value="Glyco_trans_1_4"/>
    <property type="match status" value="1"/>
</dbReference>
<dbReference type="RefSeq" id="WP_127121211.1">
    <property type="nucleotide sequence ID" value="NZ_BHXQ01000001.1"/>
</dbReference>
<keyword evidence="2" id="KW-1185">Reference proteome</keyword>
<dbReference type="CDD" id="cd03794">
    <property type="entry name" value="GT4_WbuB-like"/>
    <property type="match status" value="1"/>
</dbReference>
<organism evidence="1 2">
    <name type="scientific">Chryseotalea sanaruensis</name>
    <dbReference type="NCBI Taxonomy" id="2482724"/>
    <lineage>
        <taxon>Bacteria</taxon>
        <taxon>Pseudomonadati</taxon>
        <taxon>Bacteroidota</taxon>
        <taxon>Cytophagia</taxon>
        <taxon>Cytophagales</taxon>
        <taxon>Chryseotaleaceae</taxon>
        <taxon>Chryseotalea</taxon>
    </lineage>
</organism>
<evidence type="ECO:0000313" key="1">
    <source>
        <dbReference type="EMBL" id="GCC50596.1"/>
    </source>
</evidence>
<dbReference type="EMBL" id="BHXQ01000001">
    <property type="protein sequence ID" value="GCC50596.1"/>
    <property type="molecule type" value="Genomic_DNA"/>
</dbReference>
<dbReference type="SUPFAM" id="SSF53756">
    <property type="entry name" value="UDP-Glycosyltransferase/glycogen phosphorylase"/>
    <property type="match status" value="1"/>
</dbReference>
<dbReference type="OrthoDB" id="9811902at2"/>